<accession>A0A0E3B5S9</accession>
<dbReference type="Proteomes" id="UP000058857">
    <property type="component" value="Chromosome 1"/>
</dbReference>
<dbReference type="RefSeq" id="WP_002741371.1">
    <property type="nucleotide sequence ID" value="NZ_CP012029.1"/>
</dbReference>
<protein>
    <submittedName>
        <fullName evidence="1">Uncharacterized protein</fullName>
    </submittedName>
</protein>
<dbReference type="EMBL" id="CP012029">
    <property type="protein sequence ID" value="ALO25289.1"/>
    <property type="molecule type" value="Genomic_DNA"/>
</dbReference>
<dbReference type="PATRIC" id="fig|280505.15.peg.952"/>
<evidence type="ECO:0000313" key="1">
    <source>
        <dbReference type="EMBL" id="ALO25289.1"/>
    </source>
</evidence>
<reference evidence="1 2" key="1">
    <citation type="journal article" date="2015" name="PLoS Negl. Trop. Dis.">
        <title>Distribution of Plasmids in Distinct Leptospira Pathogenic Species.</title>
        <authorList>
            <person name="Wang Y."/>
            <person name="Zhuang X."/>
            <person name="Zhong Y."/>
            <person name="Zhang C."/>
            <person name="Zhang Y."/>
            <person name="Zeng L."/>
            <person name="Zhu Y."/>
            <person name="He P."/>
            <person name="Dong K."/>
            <person name="Pal U."/>
            <person name="Guo X."/>
            <person name="Qin J."/>
        </authorList>
    </citation>
    <scope>NUCLEOTIDE SEQUENCE [LARGE SCALE GENOMIC DNA]</scope>
    <source>
        <strain evidence="1 2">56604</strain>
    </source>
</reference>
<dbReference type="AlphaFoldDB" id="A0A0E3B5S9"/>
<sequence>MELNNNLNVGLRKEKFWSTINKTKGFEREFWIGEMKVSTDMDNVMFLSTNAPPNNFEAEGLRGFFKEDSLILTFDFDRFLNLPGEGSPAIKMLKALDAVLATAGIGIKDWDRFLEDEVAYNLKVYLSPKDRKLLFDLLDKKRAKINEGSKKAILYSYNFPSLGTMLEFKADPSDMGNLVHVIVKILDHRCHQYMSGFIQFCCLSLEEAADILNREVGPFFRSTESFEPESKWFNLMEIASGLKPRETAEIAIEKILSIHKYSPAKPDYGSVDLYEDFVGESLDSILSKSTAWLKESENLRYEIQQTLRFLKRHERIIRNLAEKFEIRRVGSVEEFLKRDENEDDI</sequence>
<gene>
    <name evidence="1" type="ORF">LBBP_00975</name>
</gene>
<proteinExistence type="predicted"/>
<evidence type="ECO:0000313" key="2">
    <source>
        <dbReference type="Proteomes" id="UP000058857"/>
    </source>
</evidence>
<organism evidence="1">
    <name type="scientific">Leptospira borgpetersenii serovar Ballum</name>
    <dbReference type="NCBI Taxonomy" id="280505"/>
    <lineage>
        <taxon>Bacteria</taxon>
        <taxon>Pseudomonadati</taxon>
        <taxon>Spirochaetota</taxon>
        <taxon>Spirochaetia</taxon>
        <taxon>Leptospirales</taxon>
        <taxon>Leptospiraceae</taxon>
        <taxon>Leptospira</taxon>
    </lineage>
</organism>
<name>A0A0E3B5S9_LEPBO</name>